<sequence>MKKLLITGATGNVGERVIHFLKNNRQGFEILACYRSEKDKARLSKITDITPVFFDFEDIASIELAINQCNILFLLRPPHLTDVKKYFEPITHLAKKSGLEQIVFLSVQGAESSTLIPHHKIEKLIVESGINFTFLRPAYFMQNFTTTLKRDILEKDEIFLPAGNAKFTLIDLNDVGKTTANILTNNVLHINQAYTLTNQEQLTFQQMAAILSEELGRKISFKSPNLLNFFIQKRREKIPTAFILVMIMLHYLPRFSSTPPTTDTVEKLIGSKPINFREFVKRENSSLKSPSS</sequence>
<keyword evidence="3" id="KW-1185">Reference proteome</keyword>
<dbReference type="Gene3D" id="3.40.50.720">
    <property type="entry name" value="NAD(P)-binding Rossmann-like Domain"/>
    <property type="match status" value="1"/>
</dbReference>
<dbReference type="AlphaFoldDB" id="A0A4R5UZR0"/>
<protein>
    <submittedName>
        <fullName evidence="2">NmrA family transcriptional regulator</fullName>
    </submittedName>
</protein>
<reference evidence="2 3" key="1">
    <citation type="submission" date="2019-03" db="EMBL/GenBank/DDBJ databases">
        <title>Algoriphagus aquimaris sp. nov., isolated form marine sediment in Pohang, Korea.</title>
        <authorList>
            <person name="Kim J."/>
            <person name="Yoon S.-H."/>
            <person name="Lee S.-S."/>
        </authorList>
    </citation>
    <scope>NUCLEOTIDE SEQUENCE [LARGE SCALE GENOMIC DNA]</scope>
    <source>
        <strain evidence="2 3">F21</strain>
    </source>
</reference>
<dbReference type="RefSeq" id="WP_133390786.1">
    <property type="nucleotide sequence ID" value="NZ_SMUW01000033.1"/>
</dbReference>
<evidence type="ECO:0000259" key="1">
    <source>
        <dbReference type="Pfam" id="PF05368"/>
    </source>
</evidence>
<evidence type="ECO:0000313" key="2">
    <source>
        <dbReference type="EMBL" id="TDK44940.1"/>
    </source>
</evidence>
<gene>
    <name evidence="2" type="ORF">E1898_10240</name>
</gene>
<dbReference type="PANTHER" id="PTHR43162:SF1">
    <property type="entry name" value="PRESTALK A DIFFERENTIATION PROTEIN A"/>
    <property type="match status" value="1"/>
</dbReference>
<evidence type="ECO:0000313" key="3">
    <source>
        <dbReference type="Proteomes" id="UP000295438"/>
    </source>
</evidence>
<dbReference type="EMBL" id="SMUW01000033">
    <property type="protein sequence ID" value="TDK44940.1"/>
    <property type="molecule type" value="Genomic_DNA"/>
</dbReference>
<organism evidence="2 3">
    <name type="scientific">Algoriphagus formosus</name>
    <dbReference type="NCBI Taxonomy" id="2007308"/>
    <lineage>
        <taxon>Bacteria</taxon>
        <taxon>Pseudomonadati</taxon>
        <taxon>Bacteroidota</taxon>
        <taxon>Cytophagia</taxon>
        <taxon>Cytophagales</taxon>
        <taxon>Cyclobacteriaceae</taxon>
        <taxon>Algoriphagus</taxon>
    </lineage>
</organism>
<dbReference type="Pfam" id="PF05368">
    <property type="entry name" value="NmrA"/>
    <property type="match status" value="1"/>
</dbReference>
<dbReference type="InterPro" id="IPR036291">
    <property type="entry name" value="NAD(P)-bd_dom_sf"/>
</dbReference>
<dbReference type="Proteomes" id="UP000295438">
    <property type="component" value="Unassembled WGS sequence"/>
</dbReference>
<dbReference type="SUPFAM" id="SSF51735">
    <property type="entry name" value="NAD(P)-binding Rossmann-fold domains"/>
    <property type="match status" value="1"/>
</dbReference>
<accession>A0A4R5UZR0</accession>
<proteinExistence type="predicted"/>
<name>A0A4R5UZR0_9BACT</name>
<dbReference type="PANTHER" id="PTHR43162">
    <property type="match status" value="1"/>
</dbReference>
<dbReference type="InterPro" id="IPR008030">
    <property type="entry name" value="NmrA-like"/>
</dbReference>
<feature type="domain" description="NmrA-like" evidence="1">
    <location>
        <begin position="2"/>
        <end position="223"/>
    </location>
</feature>
<dbReference type="Gene3D" id="3.90.25.10">
    <property type="entry name" value="UDP-galactose 4-epimerase, domain 1"/>
    <property type="match status" value="1"/>
</dbReference>
<comment type="caution">
    <text evidence="2">The sequence shown here is derived from an EMBL/GenBank/DDBJ whole genome shotgun (WGS) entry which is preliminary data.</text>
</comment>
<dbReference type="InterPro" id="IPR051604">
    <property type="entry name" value="Ergot_Alk_Oxidoreductase"/>
</dbReference>